<sequence length="366" mass="40786">MKPILFFDHSPVFGGAERSLLDIITRLSQYVCILVGPRGDTLGEAEKRGIETRQLEIPQRLIKRSRKHVMVASDFFLLPLTVFRLLWLIREIHPSIIYTNTLKAHIIGGIASKMAGIPCVVHMRDILNGHKLYLALVSVMSTRMIAISRAVKSGITYKKDISVVYNGIDIHMERGKRKEGGVINIGAVGQIARWKGAEYFVRAAGLLHRKYGDGLRFWIVGDAVFGDDDYRRHLVDIIEELGLSEYTEFTGWVASPLNAMEKLDIIVHIPIRDEPFGRVLIEAGLLGKPVVATKVGAIPEIIMDGRTGVLVPPRDANAVYGALCDLIDDGELRRTMGNEARKRVEKIFSIDKTVEAIAKILKELTG</sequence>
<evidence type="ECO:0000313" key="4">
    <source>
        <dbReference type="Proteomes" id="UP000215215"/>
    </source>
</evidence>
<organism evidence="3 4">
    <name type="scientific">candidate division WOR-3 bacterium JGI_Cruoil_03_44_89</name>
    <dbReference type="NCBI Taxonomy" id="1973748"/>
    <lineage>
        <taxon>Bacteria</taxon>
        <taxon>Bacteria division WOR-3</taxon>
    </lineage>
</organism>
<evidence type="ECO:0000259" key="1">
    <source>
        <dbReference type="Pfam" id="PF00534"/>
    </source>
</evidence>
<protein>
    <recommendedName>
        <fullName evidence="5">Glycosyltransferase family 1 protein</fullName>
    </recommendedName>
</protein>
<evidence type="ECO:0000259" key="2">
    <source>
        <dbReference type="Pfam" id="PF13439"/>
    </source>
</evidence>
<dbReference type="EMBL" id="NOZQ01000103">
    <property type="protein sequence ID" value="OYD15751.1"/>
    <property type="molecule type" value="Genomic_DNA"/>
</dbReference>
<evidence type="ECO:0008006" key="5">
    <source>
        <dbReference type="Google" id="ProtNLM"/>
    </source>
</evidence>
<feature type="domain" description="Glycosyl transferase family 1" evidence="1">
    <location>
        <begin position="183"/>
        <end position="343"/>
    </location>
</feature>
<gene>
    <name evidence="3" type="ORF">CH333_04935</name>
</gene>
<proteinExistence type="predicted"/>
<feature type="domain" description="Glycosyltransferase subfamily 4-like N-terminal" evidence="2">
    <location>
        <begin position="13"/>
        <end position="170"/>
    </location>
</feature>
<dbReference type="AlphaFoldDB" id="A0A235BU56"/>
<dbReference type="Gene3D" id="3.40.50.2000">
    <property type="entry name" value="Glycogen Phosphorylase B"/>
    <property type="match status" value="2"/>
</dbReference>
<dbReference type="PANTHER" id="PTHR12526:SF630">
    <property type="entry name" value="GLYCOSYLTRANSFERASE"/>
    <property type="match status" value="1"/>
</dbReference>
<accession>A0A235BU56</accession>
<comment type="caution">
    <text evidence="3">The sequence shown here is derived from an EMBL/GenBank/DDBJ whole genome shotgun (WGS) entry which is preliminary data.</text>
</comment>
<dbReference type="GO" id="GO:0016757">
    <property type="term" value="F:glycosyltransferase activity"/>
    <property type="evidence" value="ECO:0007669"/>
    <property type="project" value="InterPro"/>
</dbReference>
<evidence type="ECO:0000313" key="3">
    <source>
        <dbReference type="EMBL" id="OYD15751.1"/>
    </source>
</evidence>
<dbReference type="SUPFAM" id="SSF53756">
    <property type="entry name" value="UDP-Glycosyltransferase/glycogen phosphorylase"/>
    <property type="match status" value="1"/>
</dbReference>
<name>A0A235BU56_UNCW3</name>
<dbReference type="InterPro" id="IPR028098">
    <property type="entry name" value="Glyco_trans_4-like_N"/>
</dbReference>
<dbReference type="Proteomes" id="UP000215215">
    <property type="component" value="Unassembled WGS sequence"/>
</dbReference>
<reference evidence="3 4" key="1">
    <citation type="submission" date="2017-07" db="EMBL/GenBank/DDBJ databases">
        <title>Recovery of genomes from metagenomes via a dereplication, aggregation, and scoring strategy.</title>
        <authorList>
            <person name="Sieber C.M."/>
            <person name="Probst A.J."/>
            <person name="Sharrar A."/>
            <person name="Thomas B.C."/>
            <person name="Hess M."/>
            <person name="Tringe S.G."/>
            <person name="Banfield J.F."/>
        </authorList>
    </citation>
    <scope>NUCLEOTIDE SEQUENCE [LARGE SCALE GENOMIC DNA]</scope>
    <source>
        <strain evidence="3">JGI_Cruoil_03_44_89</strain>
    </source>
</reference>
<dbReference type="PANTHER" id="PTHR12526">
    <property type="entry name" value="GLYCOSYLTRANSFERASE"/>
    <property type="match status" value="1"/>
</dbReference>
<dbReference type="Pfam" id="PF13439">
    <property type="entry name" value="Glyco_transf_4"/>
    <property type="match status" value="1"/>
</dbReference>
<dbReference type="InterPro" id="IPR001296">
    <property type="entry name" value="Glyco_trans_1"/>
</dbReference>
<dbReference type="Pfam" id="PF00534">
    <property type="entry name" value="Glycos_transf_1"/>
    <property type="match status" value="1"/>
</dbReference>